<feature type="compositionally biased region" description="Gly residues" evidence="8">
    <location>
        <begin position="229"/>
        <end position="242"/>
    </location>
</feature>
<comment type="caution">
    <text evidence="10">The sequence shown here is derived from an EMBL/GenBank/DDBJ whole genome shotgun (WGS) entry which is preliminary data.</text>
</comment>
<feature type="compositionally biased region" description="Low complexity" evidence="8">
    <location>
        <begin position="212"/>
        <end position="228"/>
    </location>
</feature>
<evidence type="ECO:0000256" key="1">
    <source>
        <dbReference type="ARBA" id="ARBA00004324"/>
    </source>
</evidence>
<dbReference type="Pfam" id="PF00076">
    <property type="entry name" value="RRM_1"/>
    <property type="match status" value="1"/>
</dbReference>
<dbReference type="SMART" id="SM00360">
    <property type="entry name" value="RRM"/>
    <property type="match status" value="1"/>
</dbReference>
<dbReference type="EMBL" id="CCBN010000016">
    <property type="protein sequence ID" value="CDO56764.1"/>
    <property type="molecule type" value="Genomic_DNA"/>
</dbReference>
<name>A0A0J9XHK0_GEOCN</name>
<dbReference type="Proteomes" id="UP000242525">
    <property type="component" value="Unassembled WGS sequence"/>
</dbReference>
<dbReference type="GO" id="GO:0016607">
    <property type="term" value="C:nuclear speck"/>
    <property type="evidence" value="ECO:0007669"/>
    <property type="project" value="UniProtKB-SubCell"/>
</dbReference>
<evidence type="ECO:0000256" key="8">
    <source>
        <dbReference type="SAM" id="MobiDB-lite"/>
    </source>
</evidence>
<evidence type="ECO:0000256" key="3">
    <source>
        <dbReference type="ARBA" id="ARBA00016996"/>
    </source>
</evidence>
<sequence length="311" mass="34969">MTDVSKLPSHIAELFAPRPPLKFLPPSDTEPGKRATPAISGVAQYVELLNKPDPNYTPTESWYEKQQRAKREKAARNAQKLAERTQAWDPLSDKQIRGNAYRTLFVARLSYDVVESDLEKEFSRYGPIERIRVVREKDSDKSRGYAFIEFERERDLKAAYNGADGLVIKGRKILVDVERGRTVKSWKPAKLGGGLGGRHYTKPKPLLRSQRSDGYSGSSERGGSFRGSSSGGRGGFRGGASRRGGSDRYSSSNSGGVSRQFDGGDRRSSDYGSSGPRKDNYRDRRDFKSGPDDRRDKGRRDYRDRSPGRRY</sequence>
<dbReference type="FunFam" id="3.30.70.330:FF:001585">
    <property type="entry name" value="U1 small nuclear ribonucleoprotein 70 kDa"/>
    <property type="match status" value="1"/>
</dbReference>
<evidence type="ECO:0000256" key="2">
    <source>
        <dbReference type="ARBA" id="ARBA00004642"/>
    </source>
</evidence>
<dbReference type="GO" id="GO:0000398">
    <property type="term" value="P:mRNA splicing, via spliceosome"/>
    <property type="evidence" value="ECO:0007669"/>
    <property type="project" value="TreeGrafter"/>
</dbReference>
<dbReference type="GO" id="GO:0030619">
    <property type="term" value="F:U1 snRNA binding"/>
    <property type="evidence" value="ECO:0007669"/>
    <property type="project" value="InterPro"/>
</dbReference>
<evidence type="ECO:0000259" key="9">
    <source>
        <dbReference type="PROSITE" id="PS50102"/>
    </source>
</evidence>
<dbReference type="InterPro" id="IPR012677">
    <property type="entry name" value="Nucleotide-bd_a/b_plait_sf"/>
</dbReference>
<dbReference type="SUPFAM" id="SSF54928">
    <property type="entry name" value="RNA-binding domain, RBD"/>
    <property type="match status" value="1"/>
</dbReference>
<protein>
    <recommendedName>
        <fullName evidence="3">U1 small nuclear ribonucleoprotein 70 kDa</fullName>
    </recommendedName>
</protein>
<dbReference type="OrthoDB" id="4207594at2759"/>
<evidence type="ECO:0000256" key="4">
    <source>
        <dbReference type="ARBA" id="ARBA00022884"/>
    </source>
</evidence>
<evidence type="ECO:0000313" key="10">
    <source>
        <dbReference type="EMBL" id="CDO56764.1"/>
    </source>
</evidence>
<dbReference type="STRING" id="1173061.A0A0J9XHK0"/>
<keyword evidence="6" id="KW-0687">Ribonucleoprotein</keyword>
<dbReference type="CDD" id="cd12236">
    <property type="entry name" value="RRM_snRNP70"/>
    <property type="match status" value="1"/>
</dbReference>
<keyword evidence="4 7" id="KW-0694">RNA-binding</keyword>
<dbReference type="Gene3D" id="3.30.70.330">
    <property type="match status" value="1"/>
</dbReference>
<feature type="compositionally biased region" description="Low complexity" evidence="8">
    <location>
        <begin position="247"/>
        <end position="259"/>
    </location>
</feature>
<dbReference type="PROSITE" id="PS50102">
    <property type="entry name" value="RRM"/>
    <property type="match status" value="1"/>
</dbReference>
<evidence type="ECO:0000256" key="5">
    <source>
        <dbReference type="ARBA" id="ARBA00023242"/>
    </source>
</evidence>
<dbReference type="AlphaFoldDB" id="A0A0J9XHK0"/>
<dbReference type="InterPro" id="IPR035979">
    <property type="entry name" value="RBD_domain_sf"/>
</dbReference>
<dbReference type="GO" id="GO:0005685">
    <property type="term" value="C:U1 snRNP"/>
    <property type="evidence" value="ECO:0007669"/>
    <property type="project" value="TreeGrafter"/>
</dbReference>
<evidence type="ECO:0000313" key="11">
    <source>
        <dbReference type="Proteomes" id="UP000242525"/>
    </source>
</evidence>
<dbReference type="InterPro" id="IPR034143">
    <property type="entry name" value="snRNP70_RRM"/>
</dbReference>
<dbReference type="Pfam" id="PF12220">
    <property type="entry name" value="U1snRNP70_N"/>
    <property type="match status" value="1"/>
</dbReference>
<evidence type="ECO:0000256" key="7">
    <source>
        <dbReference type="PROSITE-ProRule" id="PRU00176"/>
    </source>
</evidence>
<proteinExistence type="predicted"/>
<dbReference type="GO" id="GO:0071004">
    <property type="term" value="C:U2-type prespliceosome"/>
    <property type="evidence" value="ECO:0007669"/>
    <property type="project" value="TreeGrafter"/>
</dbReference>
<accession>A0A0J9XHK0</accession>
<keyword evidence="11" id="KW-1185">Reference proteome</keyword>
<organism evidence="10 11">
    <name type="scientific">Geotrichum candidum</name>
    <name type="common">Oospora lactis</name>
    <name type="synonym">Dipodascus geotrichum</name>
    <dbReference type="NCBI Taxonomy" id="1173061"/>
    <lineage>
        <taxon>Eukaryota</taxon>
        <taxon>Fungi</taxon>
        <taxon>Dikarya</taxon>
        <taxon>Ascomycota</taxon>
        <taxon>Saccharomycotina</taxon>
        <taxon>Dipodascomycetes</taxon>
        <taxon>Dipodascales</taxon>
        <taxon>Dipodascaceae</taxon>
        <taxon>Geotrichum</taxon>
    </lineage>
</organism>
<dbReference type="InterPro" id="IPR051183">
    <property type="entry name" value="U1_U11-U12_snRNP_70-35kDa"/>
</dbReference>
<dbReference type="GO" id="GO:0003729">
    <property type="term" value="F:mRNA binding"/>
    <property type="evidence" value="ECO:0007669"/>
    <property type="project" value="TreeGrafter"/>
</dbReference>
<dbReference type="InterPro" id="IPR022023">
    <property type="entry name" value="U1snRNP70_N"/>
</dbReference>
<dbReference type="PANTHER" id="PTHR13952">
    <property type="entry name" value="U1 SMALL NUCLEAR RIBONUCLEOPROTEIN 70 KD"/>
    <property type="match status" value="1"/>
</dbReference>
<dbReference type="PANTHER" id="PTHR13952:SF5">
    <property type="entry name" value="U1 SMALL NUCLEAR RIBONUCLEOPROTEIN 70 KDA"/>
    <property type="match status" value="1"/>
</dbReference>
<keyword evidence="5" id="KW-0539">Nucleus</keyword>
<feature type="compositionally biased region" description="Basic and acidic residues" evidence="8">
    <location>
        <begin position="276"/>
        <end position="311"/>
    </location>
</feature>
<feature type="region of interest" description="Disordered" evidence="8">
    <location>
        <begin position="187"/>
        <end position="311"/>
    </location>
</feature>
<dbReference type="GO" id="GO:0071011">
    <property type="term" value="C:precatalytic spliceosome"/>
    <property type="evidence" value="ECO:0007669"/>
    <property type="project" value="TreeGrafter"/>
</dbReference>
<dbReference type="InterPro" id="IPR000504">
    <property type="entry name" value="RRM_dom"/>
</dbReference>
<gene>
    <name evidence="10" type="ORF">BN980_GECA16s02694g</name>
</gene>
<comment type="subcellular location">
    <subcellularLocation>
        <location evidence="1">Nucleus speckle</location>
    </subcellularLocation>
    <subcellularLocation>
        <location evidence="2">Nucleus</location>
        <location evidence="2">Nucleoplasm</location>
    </subcellularLocation>
</comment>
<feature type="domain" description="RRM" evidence="9">
    <location>
        <begin position="102"/>
        <end position="180"/>
    </location>
</feature>
<evidence type="ECO:0000256" key="6">
    <source>
        <dbReference type="ARBA" id="ARBA00023274"/>
    </source>
</evidence>
<reference evidence="10" key="1">
    <citation type="submission" date="2014-03" db="EMBL/GenBank/DDBJ databases">
        <authorList>
            <person name="Casaregola S."/>
        </authorList>
    </citation>
    <scope>NUCLEOTIDE SEQUENCE [LARGE SCALE GENOMIC DNA]</scope>
    <source>
        <strain evidence="10">CLIB 918</strain>
    </source>
</reference>